<feature type="transmembrane region" description="Helical" evidence="1">
    <location>
        <begin position="7"/>
        <end position="28"/>
    </location>
</feature>
<sequence>MHNKLNFNFLYLLASVLIISSYFLGFHLNEDAAGGGKSDLYGHEWGNIQLFLNSKLSSALTDIRYESSRTPLYLIINKFNPFVRNIEEFRISYLFFSAMIPIIFFIFLIKNFKSNNFNILIFLSCILMLSPYFRTSAFWANQENVAIFFLLLTLITATDLSKLSYKNSNKKYYFFAILTAFLSFLS</sequence>
<feature type="non-terminal residue" evidence="2">
    <location>
        <position position="186"/>
    </location>
</feature>
<keyword evidence="1" id="KW-0812">Transmembrane</keyword>
<keyword evidence="1" id="KW-1133">Transmembrane helix</keyword>
<organism evidence="2">
    <name type="scientific">marine metagenome</name>
    <dbReference type="NCBI Taxonomy" id="408172"/>
    <lineage>
        <taxon>unclassified sequences</taxon>
        <taxon>metagenomes</taxon>
        <taxon>ecological metagenomes</taxon>
    </lineage>
</organism>
<protein>
    <recommendedName>
        <fullName evidence="3">Glycosyltransferase RgtA/B/C/D-like domain-containing protein</fullName>
    </recommendedName>
</protein>
<reference evidence="2" key="1">
    <citation type="submission" date="2018-05" db="EMBL/GenBank/DDBJ databases">
        <authorList>
            <person name="Lanie J.A."/>
            <person name="Ng W.-L."/>
            <person name="Kazmierczak K.M."/>
            <person name="Andrzejewski T.M."/>
            <person name="Davidsen T.M."/>
            <person name="Wayne K.J."/>
            <person name="Tettelin H."/>
            <person name="Glass J.I."/>
            <person name="Rusch D."/>
            <person name="Podicherti R."/>
            <person name="Tsui H.-C.T."/>
            <person name="Winkler M.E."/>
        </authorList>
    </citation>
    <scope>NUCLEOTIDE SEQUENCE</scope>
</reference>
<name>A0A382ZME5_9ZZZZ</name>
<feature type="transmembrane region" description="Helical" evidence="1">
    <location>
        <begin position="116"/>
        <end position="133"/>
    </location>
</feature>
<evidence type="ECO:0008006" key="3">
    <source>
        <dbReference type="Google" id="ProtNLM"/>
    </source>
</evidence>
<feature type="transmembrane region" description="Helical" evidence="1">
    <location>
        <begin position="145"/>
        <end position="165"/>
    </location>
</feature>
<evidence type="ECO:0000256" key="1">
    <source>
        <dbReference type="SAM" id="Phobius"/>
    </source>
</evidence>
<evidence type="ECO:0000313" key="2">
    <source>
        <dbReference type="EMBL" id="SVD96727.1"/>
    </source>
</evidence>
<accession>A0A382ZME5</accession>
<proteinExistence type="predicted"/>
<gene>
    <name evidence="2" type="ORF">METZ01_LOCUS449581</name>
</gene>
<dbReference type="AlphaFoldDB" id="A0A382ZME5"/>
<keyword evidence="1" id="KW-0472">Membrane</keyword>
<dbReference type="EMBL" id="UINC01185159">
    <property type="protein sequence ID" value="SVD96727.1"/>
    <property type="molecule type" value="Genomic_DNA"/>
</dbReference>
<feature type="transmembrane region" description="Helical" evidence="1">
    <location>
        <begin position="91"/>
        <end position="109"/>
    </location>
</feature>